<dbReference type="PROSITE" id="PS50089">
    <property type="entry name" value="ZF_RING_2"/>
    <property type="match status" value="1"/>
</dbReference>
<gene>
    <name evidence="7" type="ORF">B0H16DRAFT_1715977</name>
</gene>
<sequence length="551" mass="62023">MLFAFGTPYRKNVPGSLAQHLEKKHVLQAISFGVEDTWFFKEASRDGSSYCLSSAAAVYYPHVHEIYQSDEVINWVAFGPCGQYVVDTKKSLHHSNTGKAIVRQYTHGGAVPLRCASFGHDGAWVCVEDDGGTRSSGLSTKVRAALNKKAVRNVQLSANSPTIFFIDYVDGETTWNMPSSWSSDIERILCAWITPELQGRLSTHHLCLRARHWYILHIKWSTGHMDGHPRLPCHHATQTRGQDGGLLSGRKWSMLLETRWLKWLYVRISIHPQRPALQAVSGATETAYPEVWRIWKSNEEINWIGYYLRNYKNGKRVPLRCGSFGYGGAWVVVEDDGVIRSSGLSKKLLRKVKIRNVRNVQLSITNPNDWYIEYMDGTSDWMIPRSWHSDASKIEGNLPKPSTASKKKNTATADDNLQAAPEPEPPSLRCPICLNTFRRPVATLCMHIFCDECIYDVLRHGSLSCPLCRATITEPPEPDTILDRYLEQMIADGAVAAPSGGRSSPYTWRDESSNPPLPLASILCRAARDSAFFTLYVTPVPISWRFPINTI</sequence>
<dbReference type="InterPro" id="IPR017907">
    <property type="entry name" value="Znf_RING_CS"/>
</dbReference>
<dbReference type="Pfam" id="PF13923">
    <property type="entry name" value="zf-C3HC4_2"/>
    <property type="match status" value="1"/>
</dbReference>
<dbReference type="EMBL" id="JARKIB010000018">
    <property type="protein sequence ID" value="KAJ7769530.1"/>
    <property type="molecule type" value="Genomic_DNA"/>
</dbReference>
<keyword evidence="3" id="KW-0862">Zinc</keyword>
<accession>A0AAD7JQ09</accession>
<dbReference type="InterPro" id="IPR013083">
    <property type="entry name" value="Znf_RING/FYVE/PHD"/>
</dbReference>
<feature type="domain" description="RING-type" evidence="6">
    <location>
        <begin position="430"/>
        <end position="469"/>
    </location>
</feature>
<dbReference type="SUPFAM" id="SSF82171">
    <property type="entry name" value="DPP6 N-terminal domain-like"/>
    <property type="match status" value="1"/>
</dbReference>
<evidence type="ECO:0000256" key="1">
    <source>
        <dbReference type="ARBA" id="ARBA00022723"/>
    </source>
</evidence>
<dbReference type="InterPro" id="IPR001841">
    <property type="entry name" value="Znf_RING"/>
</dbReference>
<keyword evidence="1" id="KW-0479">Metal-binding</keyword>
<evidence type="ECO:0000256" key="4">
    <source>
        <dbReference type="PROSITE-ProRule" id="PRU00175"/>
    </source>
</evidence>
<proteinExistence type="predicted"/>
<evidence type="ECO:0000256" key="5">
    <source>
        <dbReference type="SAM" id="MobiDB-lite"/>
    </source>
</evidence>
<evidence type="ECO:0000313" key="7">
    <source>
        <dbReference type="EMBL" id="KAJ7769530.1"/>
    </source>
</evidence>
<feature type="compositionally biased region" description="Polar residues" evidence="5">
    <location>
        <begin position="400"/>
        <end position="415"/>
    </location>
</feature>
<organism evidence="7 8">
    <name type="scientific">Mycena metata</name>
    <dbReference type="NCBI Taxonomy" id="1033252"/>
    <lineage>
        <taxon>Eukaryota</taxon>
        <taxon>Fungi</taxon>
        <taxon>Dikarya</taxon>
        <taxon>Basidiomycota</taxon>
        <taxon>Agaricomycotina</taxon>
        <taxon>Agaricomycetes</taxon>
        <taxon>Agaricomycetidae</taxon>
        <taxon>Agaricales</taxon>
        <taxon>Marasmiineae</taxon>
        <taxon>Mycenaceae</taxon>
        <taxon>Mycena</taxon>
    </lineage>
</organism>
<dbReference type="SMART" id="SM00184">
    <property type="entry name" value="RING"/>
    <property type="match status" value="1"/>
</dbReference>
<protein>
    <recommendedName>
        <fullName evidence="6">RING-type domain-containing protein</fullName>
    </recommendedName>
</protein>
<dbReference type="Gene3D" id="3.30.40.10">
    <property type="entry name" value="Zinc/RING finger domain, C3HC4 (zinc finger)"/>
    <property type="match status" value="1"/>
</dbReference>
<evidence type="ECO:0000256" key="2">
    <source>
        <dbReference type="ARBA" id="ARBA00022771"/>
    </source>
</evidence>
<comment type="caution">
    <text evidence="7">The sequence shown here is derived from an EMBL/GenBank/DDBJ whole genome shotgun (WGS) entry which is preliminary data.</text>
</comment>
<dbReference type="GO" id="GO:0008270">
    <property type="term" value="F:zinc ion binding"/>
    <property type="evidence" value="ECO:0007669"/>
    <property type="project" value="UniProtKB-KW"/>
</dbReference>
<reference evidence="7" key="1">
    <citation type="submission" date="2023-03" db="EMBL/GenBank/DDBJ databases">
        <title>Massive genome expansion in bonnet fungi (Mycena s.s.) driven by repeated elements and novel gene families across ecological guilds.</title>
        <authorList>
            <consortium name="Lawrence Berkeley National Laboratory"/>
            <person name="Harder C.B."/>
            <person name="Miyauchi S."/>
            <person name="Viragh M."/>
            <person name="Kuo A."/>
            <person name="Thoen E."/>
            <person name="Andreopoulos B."/>
            <person name="Lu D."/>
            <person name="Skrede I."/>
            <person name="Drula E."/>
            <person name="Henrissat B."/>
            <person name="Morin E."/>
            <person name="Kohler A."/>
            <person name="Barry K."/>
            <person name="LaButti K."/>
            <person name="Morin E."/>
            <person name="Salamov A."/>
            <person name="Lipzen A."/>
            <person name="Mereny Z."/>
            <person name="Hegedus B."/>
            <person name="Baldrian P."/>
            <person name="Stursova M."/>
            <person name="Weitz H."/>
            <person name="Taylor A."/>
            <person name="Grigoriev I.V."/>
            <person name="Nagy L.G."/>
            <person name="Martin F."/>
            <person name="Kauserud H."/>
        </authorList>
    </citation>
    <scope>NUCLEOTIDE SEQUENCE</scope>
    <source>
        <strain evidence="7">CBHHK182m</strain>
    </source>
</reference>
<keyword evidence="2 4" id="KW-0863">Zinc-finger</keyword>
<feature type="region of interest" description="Disordered" evidence="5">
    <location>
        <begin position="394"/>
        <end position="423"/>
    </location>
</feature>
<name>A0AAD7JQ09_9AGAR</name>
<evidence type="ECO:0000313" key="8">
    <source>
        <dbReference type="Proteomes" id="UP001215598"/>
    </source>
</evidence>
<dbReference type="Proteomes" id="UP001215598">
    <property type="component" value="Unassembled WGS sequence"/>
</dbReference>
<evidence type="ECO:0000259" key="6">
    <source>
        <dbReference type="PROSITE" id="PS50089"/>
    </source>
</evidence>
<dbReference type="AlphaFoldDB" id="A0AAD7JQ09"/>
<dbReference type="PROSITE" id="PS00518">
    <property type="entry name" value="ZF_RING_1"/>
    <property type="match status" value="1"/>
</dbReference>
<dbReference type="SUPFAM" id="SSF57850">
    <property type="entry name" value="RING/U-box"/>
    <property type="match status" value="1"/>
</dbReference>
<dbReference type="CDD" id="cd16620">
    <property type="entry name" value="vRING-HC-C4C4_RBBP6"/>
    <property type="match status" value="1"/>
</dbReference>
<evidence type="ECO:0000256" key="3">
    <source>
        <dbReference type="ARBA" id="ARBA00022833"/>
    </source>
</evidence>
<dbReference type="PANTHER" id="PTHR23327">
    <property type="entry name" value="RING FINGER PROTEIN 127"/>
    <property type="match status" value="1"/>
</dbReference>
<keyword evidence="8" id="KW-1185">Reference proteome</keyword>